<comment type="subcellular location">
    <subcellularLocation>
        <location evidence="1 12">Endoplasmic reticulum membrane</location>
        <topology evidence="1 12">Multi-pass membrane protein</topology>
    </subcellularLocation>
</comment>
<evidence type="ECO:0000256" key="12">
    <source>
        <dbReference type="RuleBase" id="RU367138"/>
    </source>
</evidence>
<feature type="transmembrane region" description="Helical" evidence="12">
    <location>
        <begin position="735"/>
        <end position="754"/>
    </location>
</feature>
<dbReference type="EMBL" id="JADCNM010000008">
    <property type="protein sequence ID" value="KAG0471824.1"/>
    <property type="molecule type" value="Genomic_DNA"/>
</dbReference>
<comment type="pathway">
    <text evidence="2 12">Glycolipid biosynthesis; glycosylphosphatidylinositol-anchor biosynthesis.</text>
</comment>
<gene>
    <name evidence="14" type="ORF">HPP92_016370</name>
</gene>
<dbReference type="InterPro" id="IPR007070">
    <property type="entry name" value="GPI_EtnP_transferase_1"/>
</dbReference>
<comment type="caution">
    <text evidence="12">Lacks conserved residue(s) required for the propagation of feature annotation.</text>
</comment>
<dbReference type="InterPro" id="IPR017850">
    <property type="entry name" value="Alkaline_phosphatase_core_sf"/>
</dbReference>
<keyword evidence="11" id="KW-0325">Glycoprotein</keyword>
<organism evidence="14 15">
    <name type="scientific">Vanilla planifolia</name>
    <name type="common">Vanilla</name>
    <dbReference type="NCBI Taxonomy" id="51239"/>
    <lineage>
        <taxon>Eukaryota</taxon>
        <taxon>Viridiplantae</taxon>
        <taxon>Streptophyta</taxon>
        <taxon>Embryophyta</taxon>
        <taxon>Tracheophyta</taxon>
        <taxon>Spermatophyta</taxon>
        <taxon>Magnoliopsida</taxon>
        <taxon>Liliopsida</taxon>
        <taxon>Asparagales</taxon>
        <taxon>Orchidaceae</taxon>
        <taxon>Vanilloideae</taxon>
        <taxon>Vanilleae</taxon>
        <taxon>Vanilla</taxon>
    </lineage>
</organism>
<dbReference type="GO" id="GO:0005789">
    <property type="term" value="C:endoplasmic reticulum membrane"/>
    <property type="evidence" value="ECO:0007669"/>
    <property type="project" value="UniProtKB-SubCell"/>
</dbReference>
<keyword evidence="6 12" id="KW-0808">Transferase</keyword>
<dbReference type="PANTHER" id="PTHR12250:SF0">
    <property type="entry name" value="GPI ETHANOLAMINE PHOSPHATE TRANSFERASE 1"/>
    <property type="match status" value="1"/>
</dbReference>
<dbReference type="GO" id="GO:0051377">
    <property type="term" value="F:mannose-ethanolamine phosphotransferase activity"/>
    <property type="evidence" value="ECO:0007669"/>
    <property type="project" value="UniProtKB-UniRule"/>
</dbReference>
<dbReference type="UniPathway" id="UPA00196"/>
<keyword evidence="8 12" id="KW-0256">Endoplasmic reticulum</keyword>
<feature type="transmembrane region" description="Helical" evidence="12">
    <location>
        <begin position="634"/>
        <end position="655"/>
    </location>
</feature>
<evidence type="ECO:0000313" key="14">
    <source>
        <dbReference type="EMBL" id="KAG0471824.1"/>
    </source>
</evidence>
<feature type="transmembrane region" description="Helical" evidence="12">
    <location>
        <begin position="661"/>
        <end position="681"/>
    </location>
</feature>
<feature type="transmembrane region" description="Helical" evidence="12">
    <location>
        <begin position="522"/>
        <end position="538"/>
    </location>
</feature>
<evidence type="ECO:0000256" key="9">
    <source>
        <dbReference type="ARBA" id="ARBA00022989"/>
    </source>
</evidence>
<dbReference type="Pfam" id="PF01663">
    <property type="entry name" value="Phosphodiest"/>
    <property type="match status" value="1"/>
</dbReference>
<dbReference type="Proteomes" id="UP000639772">
    <property type="component" value="Unassembled WGS sequence"/>
</dbReference>
<evidence type="ECO:0000256" key="4">
    <source>
        <dbReference type="ARBA" id="ARBA00020831"/>
    </source>
</evidence>
<evidence type="ECO:0000256" key="2">
    <source>
        <dbReference type="ARBA" id="ARBA00004687"/>
    </source>
</evidence>
<comment type="similarity">
    <text evidence="3 12">Belongs to the PIGG/PIGN/PIGO family. PIGN subfamily.</text>
</comment>
<evidence type="ECO:0000256" key="7">
    <source>
        <dbReference type="ARBA" id="ARBA00022692"/>
    </source>
</evidence>
<dbReference type="Gene3D" id="3.40.720.10">
    <property type="entry name" value="Alkaline Phosphatase, subunit A"/>
    <property type="match status" value="1"/>
</dbReference>
<keyword evidence="5 12" id="KW-0337">GPI-anchor biosynthesis</keyword>
<dbReference type="InterPro" id="IPR002591">
    <property type="entry name" value="Phosphodiest/P_Trfase"/>
</dbReference>
<feature type="transmembrane region" description="Helical" evidence="12">
    <location>
        <begin position="874"/>
        <end position="898"/>
    </location>
</feature>
<feature type="transmembrane region" description="Helical" evidence="12">
    <location>
        <begin position="840"/>
        <end position="862"/>
    </location>
</feature>
<reference evidence="14 15" key="1">
    <citation type="journal article" date="2020" name="Nat. Food">
        <title>A phased Vanilla planifolia genome enables genetic improvement of flavour and production.</title>
        <authorList>
            <person name="Hasing T."/>
            <person name="Tang H."/>
            <person name="Brym M."/>
            <person name="Khazi F."/>
            <person name="Huang T."/>
            <person name="Chambers A.H."/>
        </authorList>
    </citation>
    <scope>NUCLEOTIDE SEQUENCE [LARGE SCALE GENOMIC DNA]</scope>
    <source>
        <tissue evidence="14">Leaf</tissue>
    </source>
</reference>
<feature type="transmembrane region" description="Helical" evidence="12">
    <location>
        <begin position="785"/>
        <end position="807"/>
    </location>
</feature>
<keyword evidence="10 12" id="KW-0472">Membrane</keyword>
<evidence type="ECO:0000256" key="8">
    <source>
        <dbReference type="ARBA" id="ARBA00022824"/>
    </source>
</evidence>
<comment type="function">
    <text evidence="12">Ethanolamine phosphate transferase involved in glycosylphosphatidylinositol-anchor biosynthesis. Transfers ethanolamine phosphate to the first alpha-1,4-linked mannose of the glycosylphosphatidylinositol precursor of GPI-anchor.</text>
</comment>
<sequence length="984" mass="111654">MAGAGDLVDGELLPFDRQRRKQRVRYRERWLVALGIILHAIYMLSIFDIYFKTPIVHGMDPVQQRFSAPAKRLVLLVADGLRADKFFEQDAEGYFRAPFLRSIILEKGRWGYRTRGLPTESRPGHVSIIAGLYEDPSAVTKGWKANPVEFDSIFNRSRHTFAYGSPDIIPIFCSGLPHSTWGSYPHEFEDFATDASFLDLWSFDQFHSLLNRSYDDAKLQKLLGQDSLVIFLHLLGCDTNGHAHRPYSSIYLNNVKVVDRIAENVHNLVESYFKDNRTAYIFTADHGMSDKGSHGDGHPTNTDTPLVAWGAGVRGPKKQSHGYKQDYVQRFVDDHKHDMATPSEWGLSGIERTDVNQADIAPLMATLVGLPCPVNSVGSLPLQYLKLDKAQEVEAALANTKQILNQFLRKSQLKQLSSLKFYPFKPLTNYSEVLSQIEDFISAQDYEAAMKSTENLRALSLLGIHYFQTYDWFMLMSIITLGYVGWMINLVLHILQSYTLLPSNPLVRKYCAIHSGSMLKRVNLTGSLLMGLISFVLFTENSPFLYHAYVSMTVFLWTRIFGKIEFLKGICAQIFNKSCKANLGLLATSALVFFILEFLVASFFERKLYTWCFLIVGPAAAAFMLLISSQRPLMALYLWSAFWFLSIFTLMPTEIPDDSHLVMFSGALVIIVALVSMWFDANSGSDNFWQRISCVDRNKFKFSFLCYAQILLVGLSSVMVVLSTNYRADKRALHIVHQLVNWFIAGISMILPLFSKSALLSRLTSIFLGFAPPFLLLSIGFEAVFYSALSLVLMGWVLFELTIIWWAENKESSVIGYIEDDLSSIRNESPLNPSHIRIPLVFMVLFNIAFFGTGNFASIASFEISSVYRFITVFSPFLMAALLVFKLFIPFMLVICVFSALTKLLRVPRLGCYFLVILFSDVMTIHFFFLVRNTGSWMEIGNSISHFGIMSAQVVFILLLFALTNVYTKDIEVRPHKSLSRKKI</sequence>
<proteinExistence type="inferred from homology"/>
<feature type="transmembrane region" description="Helical" evidence="12">
    <location>
        <begin position="943"/>
        <end position="967"/>
    </location>
</feature>
<dbReference type="FunFam" id="3.40.720.10:FF:000015">
    <property type="entry name" value="GPI ethanolamine phosphate transferase 1"/>
    <property type="match status" value="1"/>
</dbReference>
<feature type="transmembrane region" description="Helical" evidence="12">
    <location>
        <begin position="472"/>
        <end position="501"/>
    </location>
</feature>
<evidence type="ECO:0000256" key="5">
    <source>
        <dbReference type="ARBA" id="ARBA00022502"/>
    </source>
</evidence>
<dbReference type="InterPro" id="IPR017852">
    <property type="entry name" value="GPI_EtnP_transferase_1_C"/>
</dbReference>
<dbReference type="EC" id="2.-.-.-" evidence="12"/>
<feature type="transmembrane region" description="Helical" evidence="12">
    <location>
        <begin position="702"/>
        <end position="723"/>
    </location>
</feature>
<protein>
    <recommendedName>
        <fullName evidence="4 12">GPI ethanolamine phosphate transferase 1</fullName>
        <ecNumber evidence="12">2.-.-.-</ecNumber>
    </recommendedName>
</protein>
<feature type="transmembrane region" description="Helical" evidence="12">
    <location>
        <begin position="583"/>
        <end position="602"/>
    </location>
</feature>
<feature type="transmembrane region" description="Helical" evidence="12">
    <location>
        <begin position="30"/>
        <end position="51"/>
    </location>
</feature>
<feature type="transmembrane region" description="Helical" evidence="12">
    <location>
        <begin position="608"/>
        <end position="627"/>
    </location>
</feature>
<accession>A0A835QLC6</accession>
<dbReference type="Pfam" id="PF04987">
    <property type="entry name" value="PigN"/>
    <property type="match status" value="1"/>
</dbReference>
<evidence type="ECO:0000256" key="11">
    <source>
        <dbReference type="ARBA" id="ARBA00023180"/>
    </source>
</evidence>
<feature type="transmembrane region" description="Helical" evidence="12">
    <location>
        <begin position="544"/>
        <end position="562"/>
    </location>
</feature>
<dbReference type="InterPro" id="IPR037671">
    <property type="entry name" value="PIGN_N"/>
</dbReference>
<evidence type="ECO:0000259" key="13">
    <source>
        <dbReference type="Pfam" id="PF04987"/>
    </source>
</evidence>
<dbReference type="AlphaFoldDB" id="A0A835QLC6"/>
<dbReference type="OrthoDB" id="2748310at2759"/>
<evidence type="ECO:0000313" key="15">
    <source>
        <dbReference type="Proteomes" id="UP000639772"/>
    </source>
</evidence>
<feature type="transmembrane region" description="Helical" evidence="12">
    <location>
        <begin position="910"/>
        <end position="931"/>
    </location>
</feature>
<evidence type="ECO:0000256" key="1">
    <source>
        <dbReference type="ARBA" id="ARBA00004477"/>
    </source>
</evidence>
<keyword evidence="7 12" id="KW-0812">Transmembrane</keyword>
<name>A0A835QLC6_VANPL</name>
<dbReference type="PANTHER" id="PTHR12250">
    <property type="entry name" value="PHOSPHATIDYLINOSITOL GLYCAN, CLASS N"/>
    <property type="match status" value="1"/>
</dbReference>
<dbReference type="CDD" id="cd16020">
    <property type="entry name" value="GPI_EPT_1"/>
    <property type="match status" value="1"/>
</dbReference>
<feature type="transmembrane region" description="Helical" evidence="12">
    <location>
        <begin position="759"/>
        <end position="779"/>
    </location>
</feature>
<comment type="caution">
    <text evidence="14">The sequence shown here is derived from an EMBL/GenBank/DDBJ whole genome shotgun (WGS) entry which is preliminary data.</text>
</comment>
<feature type="domain" description="GPI ethanolamine phosphate transferase 1 C-terminal" evidence="13">
    <location>
        <begin position="463"/>
        <end position="936"/>
    </location>
</feature>
<evidence type="ECO:0000256" key="3">
    <source>
        <dbReference type="ARBA" id="ARBA00008400"/>
    </source>
</evidence>
<keyword evidence="9 12" id="KW-1133">Transmembrane helix</keyword>
<dbReference type="SUPFAM" id="SSF53649">
    <property type="entry name" value="Alkaline phosphatase-like"/>
    <property type="match status" value="1"/>
</dbReference>
<evidence type="ECO:0000256" key="10">
    <source>
        <dbReference type="ARBA" id="ARBA00023136"/>
    </source>
</evidence>
<evidence type="ECO:0000256" key="6">
    <source>
        <dbReference type="ARBA" id="ARBA00022679"/>
    </source>
</evidence>
<dbReference type="GO" id="GO:0006506">
    <property type="term" value="P:GPI anchor biosynthetic process"/>
    <property type="evidence" value="ECO:0007669"/>
    <property type="project" value="UniProtKB-UniPathway"/>
</dbReference>